<feature type="compositionally biased region" description="Pro residues" evidence="1">
    <location>
        <begin position="421"/>
        <end position="432"/>
    </location>
</feature>
<feature type="compositionally biased region" description="Pro residues" evidence="1">
    <location>
        <begin position="303"/>
        <end position="313"/>
    </location>
</feature>
<evidence type="ECO:0000313" key="3">
    <source>
        <dbReference type="Proteomes" id="UP000626092"/>
    </source>
</evidence>
<evidence type="ECO:0000313" key="2">
    <source>
        <dbReference type="EMBL" id="KAF7137220.1"/>
    </source>
</evidence>
<comment type="caution">
    <text evidence="2">The sequence shown here is derived from an EMBL/GenBank/DDBJ whole genome shotgun (WGS) entry which is preliminary data.</text>
</comment>
<name>A0A834GQF6_RHOSS</name>
<dbReference type="InterPro" id="IPR011009">
    <property type="entry name" value="Kinase-like_dom_sf"/>
</dbReference>
<feature type="compositionally biased region" description="Pro residues" evidence="1">
    <location>
        <begin position="339"/>
        <end position="348"/>
    </location>
</feature>
<dbReference type="OrthoDB" id="1741172at2759"/>
<protein>
    <submittedName>
        <fullName evidence="2">Uncharacterized protein</fullName>
    </submittedName>
</protein>
<feature type="compositionally biased region" description="Low complexity" evidence="1">
    <location>
        <begin position="433"/>
        <end position="443"/>
    </location>
</feature>
<dbReference type="Gene3D" id="1.10.510.10">
    <property type="entry name" value="Transferase(Phosphotransferase) domain 1"/>
    <property type="match status" value="1"/>
</dbReference>
<evidence type="ECO:0000256" key="1">
    <source>
        <dbReference type="SAM" id="MobiDB-lite"/>
    </source>
</evidence>
<gene>
    <name evidence="2" type="ORF">RHSIM_Rhsim07G0149100</name>
</gene>
<dbReference type="EMBL" id="WJXA01000007">
    <property type="protein sequence ID" value="KAF7137220.1"/>
    <property type="molecule type" value="Genomic_DNA"/>
</dbReference>
<feature type="compositionally biased region" description="Polar residues" evidence="1">
    <location>
        <begin position="249"/>
        <end position="259"/>
    </location>
</feature>
<feature type="compositionally biased region" description="Pro residues" evidence="1">
    <location>
        <begin position="379"/>
        <end position="388"/>
    </location>
</feature>
<accession>A0A834GQF6</accession>
<dbReference type="SUPFAM" id="SSF56112">
    <property type="entry name" value="Protein kinase-like (PK-like)"/>
    <property type="match status" value="1"/>
</dbReference>
<feature type="compositionally biased region" description="Pro residues" evidence="1">
    <location>
        <begin position="268"/>
        <end position="278"/>
    </location>
</feature>
<dbReference type="AlphaFoldDB" id="A0A834GQF6"/>
<proteinExistence type="predicted"/>
<dbReference type="Proteomes" id="UP000626092">
    <property type="component" value="Unassembled WGS sequence"/>
</dbReference>
<reference evidence="2" key="1">
    <citation type="submission" date="2019-11" db="EMBL/GenBank/DDBJ databases">
        <authorList>
            <person name="Liu Y."/>
            <person name="Hou J."/>
            <person name="Li T.-Q."/>
            <person name="Guan C.-H."/>
            <person name="Wu X."/>
            <person name="Wu H.-Z."/>
            <person name="Ling F."/>
            <person name="Zhang R."/>
            <person name="Shi X.-G."/>
            <person name="Ren J.-P."/>
            <person name="Chen E.-F."/>
            <person name="Sun J.-M."/>
        </authorList>
    </citation>
    <scope>NUCLEOTIDE SEQUENCE</scope>
    <source>
        <strain evidence="2">Adult_tree_wgs_1</strain>
        <tissue evidence="2">Leaves</tissue>
    </source>
</reference>
<keyword evidence="3" id="KW-1185">Reference proteome</keyword>
<feature type="region of interest" description="Disordered" evidence="1">
    <location>
        <begin position="233"/>
        <end position="287"/>
    </location>
</feature>
<organism evidence="2 3">
    <name type="scientific">Rhododendron simsii</name>
    <name type="common">Sims's rhododendron</name>
    <dbReference type="NCBI Taxonomy" id="118357"/>
    <lineage>
        <taxon>Eukaryota</taxon>
        <taxon>Viridiplantae</taxon>
        <taxon>Streptophyta</taxon>
        <taxon>Embryophyta</taxon>
        <taxon>Tracheophyta</taxon>
        <taxon>Spermatophyta</taxon>
        <taxon>Magnoliopsida</taxon>
        <taxon>eudicotyledons</taxon>
        <taxon>Gunneridae</taxon>
        <taxon>Pentapetalae</taxon>
        <taxon>asterids</taxon>
        <taxon>Ericales</taxon>
        <taxon>Ericaceae</taxon>
        <taxon>Ericoideae</taxon>
        <taxon>Rhodoreae</taxon>
        <taxon>Rhododendron</taxon>
    </lineage>
</organism>
<sequence>MPVLMEVLLVRRFFPMITLNLDTMLQRKNIEDLMAARIIDPTKVFTLLGTCNFGGENYLHSTCLPTIGHSNLKAAHILLNEELMPLLSDCGLAVLRPLTSNSVKLKEQCQKRASEAKIGNPAQKAAEATRQMLTKKLCKDFWEEAKSLQLGHEQNGGVDPNFKGANSIALHDTDELGSPVATEAYLASSRHYSPPHGLAFAKDSHACGKSKASTATPASLGHEVGYMRSANSDQVKHTFGPPLGRPPLQVTSPLSSASPSLHKGPVSVPSPPPPPPPSFYKSSNVRSPLNPASVLKSVAMQASPPPPAPPQPPSSNFSFDTSSSSSALPPTLVKSKSLPFPPPPPPPLAQNAIFVISPLPSLPPPPHGSLRATPQATTTPPPPLPPPSSMQNGGTLFPPPPPPPPRKVETSATATVTALGSPPPPPTPPPFPAFRASASSKPAGVEVSVRSH</sequence>
<feature type="compositionally biased region" description="Low complexity" evidence="1">
    <location>
        <begin position="314"/>
        <end position="326"/>
    </location>
</feature>
<feature type="region of interest" description="Disordered" evidence="1">
    <location>
        <begin position="299"/>
        <end position="452"/>
    </location>
</feature>